<evidence type="ECO:0000313" key="1">
    <source>
        <dbReference type="EMBL" id="GAK37448.1"/>
    </source>
</evidence>
<sequence>MDEKKLYLFNPDNDLALANGNENYMAPSSARKMSEDLACLPIWYADGDGYVLASSAYNNDYLKLVKSNFPFLQLELLTEPEVQTHSSLSLSPWGWNHAIRKRMLQMGVDESVLCCSELINHIRTLSHRSSWVDVLSILNPNELYCGNPHYFTEIEQVVAFLQKEQKTVLKSPLSGSGKGLNWYNGLLTGSLSGWINRTIELQGGIIAEPYYNKELDFAMEFYANECGVISFVGYSLFRTNPAGSYEGNNLLSDQAIEEQLSAFISLEDIYKLRDELIQVFSTRIAGCYNGYLGVDMMICRFESSPTYRIHPCVEVNLRMNMGVVAHSLYQRYVSPRSKGLFVVDYDAKAGEALFKHQNKLNAFPLKLKDGRIRSGYLALTPVHQRTQYSAWVLVEEE</sequence>
<protein>
    <recommendedName>
        <fullName evidence="3">ATP-grasp domain-containing protein</fullName>
    </recommendedName>
</protein>
<reference evidence="1 2" key="1">
    <citation type="journal article" date="2015" name="Microbes Environ.">
        <title>Distribution and evolution of nitrogen fixation genes in the phylum bacteroidetes.</title>
        <authorList>
            <person name="Inoue J."/>
            <person name="Oshima K."/>
            <person name="Suda W."/>
            <person name="Sakamoto M."/>
            <person name="Iino T."/>
            <person name="Noda S."/>
            <person name="Hongoh Y."/>
            <person name="Hattori M."/>
            <person name="Ohkuma M."/>
        </authorList>
    </citation>
    <scope>NUCLEOTIDE SEQUENCE [LARGE SCALE GENOMIC DNA]</scope>
    <source>
        <strain evidence="1 2">JCM 15093</strain>
    </source>
</reference>
<organism evidence="1 2">
    <name type="scientific">Bacteroides graminisolvens DSM 19988 = JCM 15093</name>
    <dbReference type="NCBI Taxonomy" id="1121097"/>
    <lineage>
        <taxon>Bacteria</taxon>
        <taxon>Pseudomonadati</taxon>
        <taxon>Bacteroidota</taxon>
        <taxon>Bacteroidia</taxon>
        <taxon>Bacteroidales</taxon>
        <taxon>Bacteroidaceae</taxon>
        <taxon>Bacteroides</taxon>
    </lineage>
</organism>
<dbReference type="RefSeq" id="WP_024997107.1">
    <property type="nucleotide sequence ID" value="NZ_ATZI01000017.1"/>
</dbReference>
<evidence type="ECO:0008006" key="3">
    <source>
        <dbReference type="Google" id="ProtNLM"/>
    </source>
</evidence>
<dbReference type="OrthoDB" id="5291617at2"/>
<comment type="caution">
    <text evidence="1">The sequence shown here is derived from an EMBL/GenBank/DDBJ whole genome shotgun (WGS) entry which is preliminary data.</text>
</comment>
<dbReference type="AlphaFoldDB" id="A0A069D3H5"/>
<gene>
    <name evidence="1" type="ORF">JCM15093_2699</name>
</gene>
<name>A0A069D3H5_9BACE</name>
<dbReference type="eggNOG" id="ENOG502ZFUJ">
    <property type="taxonomic scope" value="Bacteria"/>
</dbReference>
<keyword evidence="2" id="KW-1185">Reference proteome</keyword>
<accession>A0A069D3H5</accession>
<evidence type="ECO:0000313" key="2">
    <source>
        <dbReference type="Proteomes" id="UP000027601"/>
    </source>
</evidence>
<dbReference type="EMBL" id="BAJS01000020">
    <property type="protein sequence ID" value="GAK37448.1"/>
    <property type="molecule type" value="Genomic_DNA"/>
</dbReference>
<dbReference type="Proteomes" id="UP000027601">
    <property type="component" value="Unassembled WGS sequence"/>
</dbReference>
<dbReference type="STRING" id="1121097.GCA_000428125_02806"/>
<proteinExistence type="predicted"/>